<feature type="compositionally biased region" description="Low complexity" evidence="1">
    <location>
        <begin position="422"/>
        <end position="437"/>
    </location>
</feature>
<evidence type="ECO:0000256" key="1">
    <source>
        <dbReference type="SAM" id="MobiDB-lite"/>
    </source>
</evidence>
<feature type="compositionally biased region" description="Basic and acidic residues" evidence="1">
    <location>
        <begin position="445"/>
        <end position="454"/>
    </location>
</feature>
<feature type="region of interest" description="Disordered" evidence="1">
    <location>
        <begin position="120"/>
        <end position="177"/>
    </location>
</feature>
<sequence>MPLMVQNPADSIPPPASPHFHSHSVFRSFTIPGTFTIAEEPEEIISSRAPSLSLSRKQSRPSEGNISKVYQDFASRDGKAPKRVRHNNMQSSELLVNYGGPPSQLDERTPTTAMIANDREANMRTPRPHTAAPASSGNTFSESAKLTSNPNTKARILQWQQRRDASDATIEPSDMRSMDEAIKSAPADTNAYATDSLGRMSTHSSIVAGGSEFGHGSRYGSESGYHHHPREVSSGSAMMRKNRKVAPPELLVVVRPPPSKQANPLNLQIQLVTPNQGGPTTGRVSGESSRDDITSSNASSLSSGTNNVNGSGGKLKSPSPPAALRRSNSVSSSRSAYSEASSAGLSTASASSTGRRVTPLYNLNFHSIMATTVNDAGTDQKVAKFNKRCVDIDGFGQLVPHELALGVNDAATMDRRRRSFTAVSASGGRADSGSGASDLNSPAEVRSDASHTRSTEVTTIHSDLDSASGSGVQMAAGMVGGAGKDIEPPTSFDAMSPQAKEANVDPLSGLGNKLLRGFKRLSVNAPVQTVTPAKSNQSIRSAATMESGRNAPSSIMARMRGAAAKVKDGDSSMFVASTDEAETLNVPEGSVAGSDSDIPQLIVGGGLKGDGTRKTQGYYWTVRRWSRRLGDNAEEDMDDLVPGRKEAGANPILNSVWKRFNIANRMGGAEVHPPASQIPVRFEWTRSEVRKRSTATTGSHHGRAATDIGTQSVSSRRGSKIQAKRASYDARAEESGEGLRLPKSNSRPSSLYGTQNSLRGSIDHGSSVSGGGEAEEDSDPEDSETKWACHLVLGPTTRIPIGSLAPTPHHPKLVAQLTVPYPLPDLSQSGLGADGAGLTREELKDIISVTALFVIIREAFGGLAKRRKGDSVIKFGAAAAHR</sequence>
<dbReference type="EMBL" id="KZ819603">
    <property type="protein sequence ID" value="PWN35543.1"/>
    <property type="molecule type" value="Genomic_DNA"/>
</dbReference>
<organism evidence="2 3">
    <name type="scientific">Meira miltonrushii</name>
    <dbReference type="NCBI Taxonomy" id="1280837"/>
    <lineage>
        <taxon>Eukaryota</taxon>
        <taxon>Fungi</taxon>
        <taxon>Dikarya</taxon>
        <taxon>Basidiomycota</taxon>
        <taxon>Ustilaginomycotina</taxon>
        <taxon>Exobasidiomycetes</taxon>
        <taxon>Exobasidiales</taxon>
        <taxon>Brachybasidiaceae</taxon>
        <taxon>Meira</taxon>
    </lineage>
</organism>
<dbReference type="GeneID" id="37022164"/>
<accession>A0A316VGU5</accession>
<dbReference type="Proteomes" id="UP000245771">
    <property type="component" value="Unassembled WGS sequence"/>
</dbReference>
<gene>
    <name evidence="2" type="ORF">FA14DRAFT_172162</name>
</gene>
<dbReference type="RefSeq" id="XP_025355845.1">
    <property type="nucleotide sequence ID" value="XM_025500383.1"/>
</dbReference>
<protein>
    <submittedName>
        <fullName evidence="2">Uncharacterized protein</fullName>
    </submittedName>
</protein>
<dbReference type="OrthoDB" id="2590746at2759"/>
<feature type="region of interest" description="Disordered" evidence="1">
    <location>
        <begin position="213"/>
        <end position="240"/>
    </location>
</feature>
<feature type="compositionally biased region" description="Polar residues" evidence="1">
    <location>
        <begin position="133"/>
        <end position="152"/>
    </location>
</feature>
<feature type="compositionally biased region" description="Polar residues" evidence="1">
    <location>
        <begin position="743"/>
        <end position="759"/>
    </location>
</feature>
<keyword evidence="3" id="KW-1185">Reference proteome</keyword>
<feature type="compositionally biased region" description="Polar residues" evidence="1">
    <location>
        <begin position="269"/>
        <end position="287"/>
    </location>
</feature>
<reference evidence="2 3" key="1">
    <citation type="journal article" date="2018" name="Mol. Biol. Evol.">
        <title>Broad Genomic Sampling Reveals a Smut Pathogenic Ancestry of the Fungal Clade Ustilaginomycotina.</title>
        <authorList>
            <person name="Kijpornyongpan T."/>
            <person name="Mondo S.J."/>
            <person name="Barry K."/>
            <person name="Sandor L."/>
            <person name="Lee J."/>
            <person name="Lipzen A."/>
            <person name="Pangilinan J."/>
            <person name="LaButti K."/>
            <person name="Hainaut M."/>
            <person name="Henrissat B."/>
            <person name="Grigoriev I.V."/>
            <person name="Spatafora J.W."/>
            <person name="Aime M.C."/>
        </authorList>
    </citation>
    <scope>NUCLEOTIDE SEQUENCE [LARGE SCALE GENOMIC DNA]</scope>
    <source>
        <strain evidence="2 3">MCA 3882</strain>
    </source>
</reference>
<feature type="compositionally biased region" description="Polar residues" evidence="1">
    <location>
        <begin position="455"/>
        <end position="468"/>
    </location>
</feature>
<evidence type="ECO:0000313" key="2">
    <source>
        <dbReference type="EMBL" id="PWN35543.1"/>
    </source>
</evidence>
<name>A0A316VGU5_9BASI</name>
<feature type="region of interest" description="Disordered" evidence="1">
    <location>
        <begin position="422"/>
        <end position="469"/>
    </location>
</feature>
<dbReference type="InParanoid" id="A0A316VGU5"/>
<proteinExistence type="predicted"/>
<evidence type="ECO:0000313" key="3">
    <source>
        <dbReference type="Proteomes" id="UP000245771"/>
    </source>
</evidence>
<dbReference type="AlphaFoldDB" id="A0A316VGU5"/>
<feature type="compositionally biased region" description="Low complexity" evidence="1">
    <location>
        <begin position="322"/>
        <end position="352"/>
    </location>
</feature>
<feature type="region of interest" description="Disordered" evidence="1">
    <location>
        <begin position="687"/>
        <end position="784"/>
    </location>
</feature>
<feature type="region of interest" description="Disordered" evidence="1">
    <location>
        <begin position="269"/>
        <end position="353"/>
    </location>
</feature>
<feature type="compositionally biased region" description="Low complexity" evidence="1">
    <location>
        <begin position="295"/>
        <end position="309"/>
    </location>
</feature>
<feature type="compositionally biased region" description="Acidic residues" evidence="1">
    <location>
        <begin position="773"/>
        <end position="782"/>
    </location>
</feature>